<dbReference type="PANTHER" id="PTHR42860">
    <property type="entry name" value="VITAMIN B12-BINDING PROTEIN"/>
    <property type="match status" value="1"/>
</dbReference>
<dbReference type="PANTHER" id="PTHR42860:SF1">
    <property type="entry name" value="VITAMIN B12-BINDING PROTEIN"/>
    <property type="match status" value="1"/>
</dbReference>
<dbReference type="OrthoDB" id="9775594at2"/>
<sequence>MRVVSLLPSATEIVYALGRQDDLVGVSHDCDFPAAVEAKPRVTSCELTDTPLDSAAIDRWVSERLARGEPLFHLNRSRLESLRPELILTQSLCQVCAPSAERVTEVAAALPEPPRVLNLEASTLAGVLDTIEQVAVALGATRQGGHLIGALQQRVAAVVRGVARAERRPRVALLEWLDPVYCAGHWTPELITIAGGVSLLGELGEPSLRLDWQAVREAQPEVLVIACCGQTAERAARDWIRLAAEEPVRALDAVRNEQVYLVDGNAYFNRPGPRLIDSMEILAGILHPELFPLPGAGKDVVRANQYN</sequence>
<comment type="caution">
    <text evidence="2">The sequence shown here is derived from an EMBL/GenBank/DDBJ whole genome shotgun (WGS) entry which is preliminary data.</text>
</comment>
<protein>
    <submittedName>
        <fullName evidence="2">Probable ABC transporter, substrate-binding protein</fullName>
    </submittedName>
</protein>
<dbReference type="HOGENOM" id="CLU_038034_9_1_6"/>
<dbReference type="EMBL" id="AAOF01000007">
    <property type="protein sequence ID" value="EAR21671.1"/>
    <property type="molecule type" value="Genomic_DNA"/>
</dbReference>
<feature type="domain" description="Fe/B12 periplasmic-binding" evidence="1">
    <location>
        <begin position="2"/>
        <end position="290"/>
    </location>
</feature>
<dbReference type="Pfam" id="PF01497">
    <property type="entry name" value="Peripla_BP_2"/>
    <property type="match status" value="1"/>
</dbReference>
<keyword evidence="3" id="KW-1185">Reference proteome</keyword>
<dbReference type="Gene3D" id="3.40.50.1980">
    <property type="entry name" value="Nitrogenase molybdenum iron protein domain"/>
    <property type="match status" value="2"/>
</dbReference>
<name>A4BRV0_9GAMM</name>
<evidence type="ECO:0000259" key="1">
    <source>
        <dbReference type="PROSITE" id="PS50983"/>
    </source>
</evidence>
<dbReference type="PROSITE" id="PS50983">
    <property type="entry name" value="FE_B12_PBP"/>
    <property type="match status" value="1"/>
</dbReference>
<organism evidence="2 3">
    <name type="scientific">Nitrococcus mobilis Nb-231</name>
    <dbReference type="NCBI Taxonomy" id="314278"/>
    <lineage>
        <taxon>Bacteria</taxon>
        <taxon>Pseudomonadati</taxon>
        <taxon>Pseudomonadota</taxon>
        <taxon>Gammaproteobacteria</taxon>
        <taxon>Chromatiales</taxon>
        <taxon>Ectothiorhodospiraceae</taxon>
        <taxon>Nitrococcus</taxon>
    </lineage>
</organism>
<evidence type="ECO:0000313" key="3">
    <source>
        <dbReference type="Proteomes" id="UP000003374"/>
    </source>
</evidence>
<dbReference type="InterPro" id="IPR051030">
    <property type="entry name" value="Vitamin_B12-ABC_binding"/>
</dbReference>
<dbReference type="AlphaFoldDB" id="A4BRV0"/>
<proteinExistence type="predicted"/>
<gene>
    <name evidence="2" type="ORF">NB231_02853</name>
</gene>
<dbReference type="eggNOG" id="COG0614">
    <property type="taxonomic scope" value="Bacteria"/>
</dbReference>
<dbReference type="STRING" id="314278.NB231_02853"/>
<dbReference type="RefSeq" id="WP_004999592.1">
    <property type="nucleotide sequence ID" value="NZ_CH672427.1"/>
</dbReference>
<dbReference type="Proteomes" id="UP000003374">
    <property type="component" value="Unassembled WGS sequence"/>
</dbReference>
<dbReference type="InterPro" id="IPR002491">
    <property type="entry name" value="ABC_transptr_periplasmic_BD"/>
</dbReference>
<evidence type="ECO:0000313" key="2">
    <source>
        <dbReference type="EMBL" id="EAR21671.1"/>
    </source>
</evidence>
<dbReference type="SUPFAM" id="SSF53807">
    <property type="entry name" value="Helical backbone' metal receptor"/>
    <property type="match status" value="1"/>
</dbReference>
<accession>A4BRV0</accession>
<reference evidence="2 3" key="1">
    <citation type="submission" date="2006-02" db="EMBL/GenBank/DDBJ databases">
        <authorList>
            <person name="Waterbury J."/>
            <person name="Ferriera S."/>
            <person name="Johnson J."/>
            <person name="Kravitz S."/>
            <person name="Halpern A."/>
            <person name="Remington K."/>
            <person name="Beeson K."/>
            <person name="Tran B."/>
            <person name="Rogers Y.-H."/>
            <person name="Friedman R."/>
            <person name="Venter J.C."/>
        </authorList>
    </citation>
    <scope>NUCLEOTIDE SEQUENCE [LARGE SCALE GENOMIC DNA]</scope>
    <source>
        <strain evidence="2 3">Nb-231</strain>
    </source>
</reference>